<name>A0A2S8AEE1_9FLAO</name>
<evidence type="ECO:0000313" key="6">
    <source>
        <dbReference type="EMBL" id="PQL93476.1"/>
    </source>
</evidence>
<dbReference type="InterPro" id="IPR016064">
    <property type="entry name" value="NAD/diacylglycerol_kinase_sf"/>
</dbReference>
<feature type="domain" description="DAGKc" evidence="5">
    <location>
        <begin position="1"/>
        <end position="131"/>
    </location>
</feature>
<dbReference type="InterPro" id="IPR001206">
    <property type="entry name" value="Diacylglycerol_kinase_cat_dom"/>
</dbReference>
<reference evidence="6 7" key="1">
    <citation type="submission" date="2018-02" db="EMBL/GenBank/DDBJ databases">
        <title>Genome sequences of Apibacter spp., gut symbionts of Asian honey bees.</title>
        <authorList>
            <person name="Kwong W.K."/>
            <person name="Steele M.I."/>
            <person name="Moran N.A."/>
        </authorList>
    </citation>
    <scope>NUCLEOTIDE SEQUENCE [LARGE SCALE GENOMIC DNA]</scope>
    <source>
        <strain evidence="7">wkB301</strain>
    </source>
</reference>
<gene>
    <name evidence="6" type="ORF">C4S77_04860</name>
</gene>
<dbReference type="RefSeq" id="WP_105246486.1">
    <property type="nucleotide sequence ID" value="NZ_PSZM01000034.1"/>
</dbReference>
<dbReference type="AlphaFoldDB" id="A0A2S8AEE1"/>
<dbReference type="SMART" id="SM00046">
    <property type="entry name" value="DAGKc"/>
    <property type="match status" value="1"/>
</dbReference>
<dbReference type="InterPro" id="IPR017438">
    <property type="entry name" value="ATP-NAD_kinase_N"/>
</dbReference>
<evidence type="ECO:0000259" key="5">
    <source>
        <dbReference type="PROSITE" id="PS50146"/>
    </source>
</evidence>
<comment type="caution">
    <text evidence="6">The sequence shown here is derived from an EMBL/GenBank/DDBJ whole genome shotgun (WGS) entry which is preliminary data.</text>
</comment>
<dbReference type="EMBL" id="PSZM01000034">
    <property type="protein sequence ID" value="PQL93476.1"/>
    <property type="molecule type" value="Genomic_DNA"/>
</dbReference>
<evidence type="ECO:0000256" key="4">
    <source>
        <dbReference type="ARBA" id="ARBA00022840"/>
    </source>
</evidence>
<sequence>MKFKNIHFIINPISGKGKGKEVIRKIYSLFPKENIKIKITQKKQDAFDFTIQSVHENADLIVSCGGDGTLNEVASALINQEVPLAIVPIGSGNGLARHLNISLNEEQALQNILNSKYNIEKIDCGKINDTYFFSNAGLGFDATVVKIYSQQKQRQFVGYLKCLFFSIFKYEPIKISVNSKSINYTGKIMMLNISNSNCMGYGFSISPKASLQDGEFDINLVEKCSWAMFSWIGISFLLNKKLSKKRRQFNSSQLTIETSAKYMQIDGEYHILNSKRLQISLIPNSLNVLVN</sequence>
<organism evidence="6 7">
    <name type="scientific">Apibacter adventoris</name>
    <dbReference type="NCBI Taxonomy" id="1679466"/>
    <lineage>
        <taxon>Bacteria</taxon>
        <taxon>Pseudomonadati</taxon>
        <taxon>Bacteroidota</taxon>
        <taxon>Flavobacteriia</taxon>
        <taxon>Flavobacteriales</taxon>
        <taxon>Weeksellaceae</taxon>
        <taxon>Apibacter</taxon>
    </lineage>
</organism>
<dbReference type="OrthoDB" id="9786026at2"/>
<dbReference type="GO" id="GO:0016301">
    <property type="term" value="F:kinase activity"/>
    <property type="evidence" value="ECO:0007669"/>
    <property type="project" value="UniProtKB-KW"/>
</dbReference>
<dbReference type="GO" id="GO:0005524">
    <property type="term" value="F:ATP binding"/>
    <property type="evidence" value="ECO:0007669"/>
    <property type="project" value="UniProtKB-KW"/>
</dbReference>
<evidence type="ECO:0000256" key="1">
    <source>
        <dbReference type="ARBA" id="ARBA00022679"/>
    </source>
</evidence>
<dbReference type="Proteomes" id="UP000238042">
    <property type="component" value="Unassembled WGS sequence"/>
</dbReference>
<keyword evidence="4" id="KW-0067">ATP-binding</keyword>
<evidence type="ECO:0000256" key="2">
    <source>
        <dbReference type="ARBA" id="ARBA00022741"/>
    </source>
</evidence>
<dbReference type="Gene3D" id="3.40.50.10330">
    <property type="entry name" value="Probable inorganic polyphosphate/atp-NAD kinase, domain 1"/>
    <property type="match status" value="1"/>
</dbReference>
<keyword evidence="3" id="KW-0418">Kinase</keyword>
<dbReference type="Gene3D" id="2.60.200.40">
    <property type="match status" value="1"/>
</dbReference>
<dbReference type="Pfam" id="PF19279">
    <property type="entry name" value="YegS_C"/>
    <property type="match status" value="1"/>
</dbReference>
<dbReference type="PROSITE" id="PS50146">
    <property type="entry name" value="DAGK"/>
    <property type="match status" value="1"/>
</dbReference>
<evidence type="ECO:0000313" key="7">
    <source>
        <dbReference type="Proteomes" id="UP000238042"/>
    </source>
</evidence>
<keyword evidence="7" id="KW-1185">Reference proteome</keyword>
<keyword evidence="1" id="KW-0808">Transferase</keyword>
<evidence type="ECO:0000256" key="3">
    <source>
        <dbReference type="ARBA" id="ARBA00022777"/>
    </source>
</evidence>
<proteinExistence type="predicted"/>
<dbReference type="InterPro" id="IPR050187">
    <property type="entry name" value="Lipid_Phosphate_FormReg"/>
</dbReference>
<dbReference type="GO" id="GO:0005886">
    <property type="term" value="C:plasma membrane"/>
    <property type="evidence" value="ECO:0007669"/>
    <property type="project" value="TreeGrafter"/>
</dbReference>
<dbReference type="Pfam" id="PF00781">
    <property type="entry name" value="DAGK_cat"/>
    <property type="match status" value="1"/>
</dbReference>
<dbReference type="PANTHER" id="PTHR12358">
    <property type="entry name" value="SPHINGOSINE KINASE"/>
    <property type="match status" value="1"/>
</dbReference>
<accession>A0A2S8AEE1</accession>
<dbReference type="PANTHER" id="PTHR12358:SF106">
    <property type="entry name" value="LIPID KINASE YEGS"/>
    <property type="match status" value="1"/>
</dbReference>
<protein>
    <recommendedName>
        <fullName evidence="5">DAGKc domain-containing protein</fullName>
    </recommendedName>
</protein>
<keyword evidence="2" id="KW-0547">Nucleotide-binding</keyword>
<dbReference type="InterPro" id="IPR045540">
    <property type="entry name" value="YegS/DAGK_C"/>
</dbReference>
<dbReference type="SUPFAM" id="SSF111331">
    <property type="entry name" value="NAD kinase/diacylglycerol kinase-like"/>
    <property type="match status" value="1"/>
</dbReference>